<keyword evidence="4" id="KW-1185">Reference proteome</keyword>
<organism evidence="3 4">
    <name type="scientific">Xanthobacter aminoxidans</name>
    <dbReference type="NCBI Taxonomy" id="186280"/>
    <lineage>
        <taxon>Bacteria</taxon>
        <taxon>Pseudomonadati</taxon>
        <taxon>Pseudomonadota</taxon>
        <taxon>Alphaproteobacteria</taxon>
        <taxon>Hyphomicrobiales</taxon>
        <taxon>Xanthobacteraceae</taxon>
        <taxon>Xanthobacter</taxon>
    </lineage>
</organism>
<feature type="transmembrane region" description="Helical" evidence="1">
    <location>
        <begin position="47"/>
        <end position="64"/>
    </location>
</feature>
<accession>A0ABW6ZDY7</accession>
<evidence type="ECO:0000259" key="2">
    <source>
        <dbReference type="Pfam" id="PF04982"/>
    </source>
</evidence>
<dbReference type="Pfam" id="PF04982">
    <property type="entry name" value="TM_HPP"/>
    <property type="match status" value="1"/>
</dbReference>
<dbReference type="EMBL" id="JBAFUR010000002">
    <property type="protein sequence ID" value="MFG1252009.1"/>
    <property type="molecule type" value="Genomic_DNA"/>
</dbReference>
<dbReference type="RefSeq" id="WP_081837737.1">
    <property type="nucleotide sequence ID" value="NZ_JBAFUR010000002.1"/>
</dbReference>
<evidence type="ECO:0000313" key="4">
    <source>
        <dbReference type="Proteomes" id="UP001604043"/>
    </source>
</evidence>
<dbReference type="InterPro" id="IPR007065">
    <property type="entry name" value="HPP"/>
</dbReference>
<keyword evidence="1" id="KW-0812">Transmembrane</keyword>
<proteinExistence type="predicted"/>
<evidence type="ECO:0000313" key="3">
    <source>
        <dbReference type="EMBL" id="MFG1252009.1"/>
    </source>
</evidence>
<reference evidence="3 4" key="1">
    <citation type="submission" date="2024-02" db="EMBL/GenBank/DDBJ databases">
        <title>Expansion and revision of Xanthobacter and proposal of Roseixanthobacter gen. nov.</title>
        <authorList>
            <person name="Soltysiak M.P.M."/>
            <person name="Jalihal A."/>
            <person name="Ory A."/>
            <person name="Chrisophersen C."/>
            <person name="Lee A.D."/>
            <person name="Boulton J."/>
            <person name="Springer M."/>
        </authorList>
    </citation>
    <scope>NUCLEOTIDE SEQUENCE [LARGE SCALE GENOMIC DNA]</scope>
    <source>
        <strain evidence="3 4">CB5</strain>
    </source>
</reference>
<dbReference type="PANTHER" id="PTHR33741">
    <property type="entry name" value="TRANSMEMBRANE PROTEIN DDB_G0269096-RELATED"/>
    <property type="match status" value="1"/>
</dbReference>
<comment type="caution">
    <text evidence="3">The sequence shown here is derived from an EMBL/GenBank/DDBJ whole genome shotgun (WGS) entry which is preliminary data.</text>
</comment>
<dbReference type="InterPro" id="IPR058581">
    <property type="entry name" value="TM_HPP"/>
</dbReference>
<dbReference type="PANTHER" id="PTHR33741:SF5">
    <property type="entry name" value="TRANSMEMBRANE PROTEIN DDB_G0269096-RELATED"/>
    <property type="match status" value="1"/>
</dbReference>
<feature type="transmembrane region" description="Helical" evidence="1">
    <location>
        <begin position="126"/>
        <end position="153"/>
    </location>
</feature>
<feature type="transmembrane region" description="Helical" evidence="1">
    <location>
        <begin position="85"/>
        <end position="114"/>
    </location>
</feature>
<gene>
    <name evidence="3" type="ORF">V5F30_07335</name>
</gene>
<dbReference type="Proteomes" id="UP001604043">
    <property type="component" value="Unassembled WGS sequence"/>
</dbReference>
<keyword evidence="1" id="KW-1133">Transmembrane helix</keyword>
<evidence type="ECO:0000256" key="1">
    <source>
        <dbReference type="SAM" id="Phobius"/>
    </source>
</evidence>
<sequence length="168" mass="16980">MTFLFSGSGASGQGAPLARRALDAGLAGFGAFLAILLLGLAQDGSGVLLLIAPFGASCVLVFALPQSPLARPRNVVGGHVLSTAVGVVVLSFCGAAPWAVAMGVGVAIAVMLLTDTLHPPAGADPIVAMLMGASWTFALMPVAVGAMAIVLLATGFHRYVTRRPYPIR</sequence>
<name>A0ABW6ZDY7_9HYPH</name>
<protein>
    <submittedName>
        <fullName evidence="3">HPP family protein</fullName>
    </submittedName>
</protein>
<keyword evidence="1" id="KW-0472">Membrane</keyword>
<feature type="transmembrane region" description="Helical" evidence="1">
    <location>
        <begin position="21"/>
        <end position="41"/>
    </location>
</feature>
<feature type="domain" description="HPP transmembrane region" evidence="2">
    <location>
        <begin position="23"/>
        <end position="166"/>
    </location>
</feature>